<sequence length="146" mass="16748">MTIRQAKIKDAEQIAILCEQLGYSATKEQIEQRLNKIQNNSSHVIYVATVENEYVIGWAHAHISDLIIIPNQALLFGLVVDKNYRNNGIGKLLMQHIEEWATLVGCEGVILRSNIKRQEAHLFYEKIGYTNTKQSLTFYKKLTSQE</sequence>
<name>A0ABR8FDW6_9NOST</name>
<dbReference type="PANTHER" id="PTHR43877">
    <property type="entry name" value="AMINOALKYLPHOSPHONATE N-ACETYLTRANSFERASE-RELATED-RELATED"/>
    <property type="match status" value="1"/>
</dbReference>
<feature type="domain" description="N-acetyltransferase" evidence="3">
    <location>
        <begin position="1"/>
        <end position="146"/>
    </location>
</feature>
<proteinExistence type="predicted"/>
<dbReference type="CDD" id="cd04301">
    <property type="entry name" value="NAT_SF"/>
    <property type="match status" value="1"/>
</dbReference>
<dbReference type="Proteomes" id="UP000640531">
    <property type="component" value="Unassembled WGS sequence"/>
</dbReference>
<evidence type="ECO:0000313" key="4">
    <source>
        <dbReference type="EMBL" id="MBD2567932.1"/>
    </source>
</evidence>
<dbReference type="InterPro" id="IPR000182">
    <property type="entry name" value="GNAT_dom"/>
</dbReference>
<dbReference type="PROSITE" id="PS51186">
    <property type="entry name" value="GNAT"/>
    <property type="match status" value="1"/>
</dbReference>
<reference evidence="4 5" key="1">
    <citation type="journal article" date="2020" name="ISME J.">
        <title>Comparative genomics reveals insights into cyanobacterial evolution and habitat adaptation.</title>
        <authorList>
            <person name="Chen M.Y."/>
            <person name="Teng W.K."/>
            <person name="Zhao L."/>
            <person name="Hu C.X."/>
            <person name="Zhou Y.K."/>
            <person name="Han B.P."/>
            <person name="Song L.R."/>
            <person name="Shu W.S."/>
        </authorList>
    </citation>
    <scope>NUCLEOTIDE SEQUENCE [LARGE SCALE GENOMIC DNA]</scope>
    <source>
        <strain evidence="4 5">FACHB-196</strain>
    </source>
</reference>
<keyword evidence="2" id="KW-0012">Acyltransferase</keyword>
<evidence type="ECO:0000256" key="1">
    <source>
        <dbReference type="ARBA" id="ARBA00022679"/>
    </source>
</evidence>
<dbReference type="EMBL" id="JACJST010000006">
    <property type="protein sequence ID" value="MBD2567932.1"/>
    <property type="molecule type" value="Genomic_DNA"/>
</dbReference>
<keyword evidence="1" id="KW-0808">Transferase</keyword>
<accession>A0ABR8FDW6</accession>
<gene>
    <name evidence="4" type="ORF">H6G59_08425</name>
</gene>
<comment type="caution">
    <text evidence="4">The sequence shown here is derived from an EMBL/GenBank/DDBJ whole genome shotgun (WGS) entry which is preliminary data.</text>
</comment>
<dbReference type="InterPro" id="IPR016181">
    <property type="entry name" value="Acyl_CoA_acyltransferase"/>
</dbReference>
<evidence type="ECO:0000256" key="2">
    <source>
        <dbReference type="ARBA" id="ARBA00023315"/>
    </source>
</evidence>
<dbReference type="Gene3D" id="3.40.630.30">
    <property type="match status" value="1"/>
</dbReference>
<protein>
    <submittedName>
        <fullName evidence="4">GNAT family N-acetyltransferase</fullName>
    </submittedName>
</protein>
<dbReference type="Pfam" id="PF00583">
    <property type="entry name" value="Acetyltransf_1"/>
    <property type="match status" value="1"/>
</dbReference>
<dbReference type="SUPFAM" id="SSF55729">
    <property type="entry name" value="Acyl-CoA N-acyltransferases (Nat)"/>
    <property type="match status" value="1"/>
</dbReference>
<evidence type="ECO:0000259" key="3">
    <source>
        <dbReference type="PROSITE" id="PS51186"/>
    </source>
</evidence>
<keyword evidence="5" id="KW-1185">Reference proteome</keyword>
<evidence type="ECO:0000313" key="5">
    <source>
        <dbReference type="Proteomes" id="UP000640531"/>
    </source>
</evidence>
<dbReference type="RefSeq" id="WP_190713366.1">
    <property type="nucleotide sequence ID" value="NZ_JACJST010000006.1"/>
</dbReference>
<organism evidence="4 5">
    <name type="scientific">Anabaena lutea FACHB-196</name>
    <dbReference type="NCBI Taxonomy" id="2692881"/>
    <lineage>
        <taxon>Bacteria</taxon>
        <taxon>Bacillati</taxon>
        <taxon>Cyanobacteriota</taxon>
        <taxon>Cyanophyceae</taxon>
        <taxon>Nostocales</taxon>
        <taxon>Nostocaceae</taxon>
        <taxon>Anabaena</taxon>
    </lineage>
</organism>
<dbReference type="InterPro" id="IPR050832">
    <property type="entry name" value="Bact_Acetyltransf"/>
</dbReference>